<reference evidence="12 13" key="1">
    <citation type="submission" date="2020-04" db="EMBL/GenBank/DDBJ databases">
        <authorList>
            <person name="Laetsch R D."/>
            <person name="Stevens L."/>
            <person name="Kumar S."/>
            <person name="Blaxter L. M."/>
        </authorList>
    </citation>
    <scope>NUCLEOTIDE SEQUENCE [LARGE SCALE GENOMIC DNA]</scope>
</reference>
<keyword evidence="8 11" id="KW-0804">Transcription</keyword>
<sequence length="293" mass="31238">MSTLSVLVEASSCSWGKIAVAHGESSLGTILRAIISFCNAHLALSASNKLLVFAYGKGIPKKLLFSSSRPSDRDVSSIVVHSLREILTSDAQNDDCSVGAPLAPAMAHAICHMKRNDAIVIDAVVNPDSLGPVQAELDMEENEPTVRAVVIGMTSFFGGEHGPLMNLFFSAAKQNICVDVVSLGEDATGGVLQQAADITGGLFLHASRPSELLPMLMTHVLAAPSLRSAFPQPSLDAVDYRASCACHHQLVSVGWVCSVCLSVLCQYMPICKVCKAVFKIAHLPRKSIKRKRT</sequence>
<keyword evidence="9 11" id="KW-0234">DNA repair</keyword>
<keyword evidence="13" id="KW-1185">Reference proteome</keyword>
<dbReference type="GO" id="GO:0005675">
    <property type="term" value="C:transcription factor TFIIH holo complex"/>
    <property type="evidence" value="ECO:0007669"/>
    <property type="project" value="UniProtKB-UniRule"/>
</dbReference>
<protein>
    <recommendedName>
        <fullName evidence="11">General transcription factor IIH subunit 3</fullName>
    </recommendedName>
    <alternativeName>
        <fullName evidence="11">General transcription factor IIH polypeptide 3</fullName>
    </alternativeName>
</protein>
<dbReference type="OrthoDB" id="17307at2759"/>
<evidence type="ECO:0000313" key="13">
    <source>
        <dbReference type="Proteomes" id="UP000494206"/>
    </source>
</evidence>
<dbReference type="GO" id="GO:0000439">
    <property type="term" value="C:transcription factor TFIIH core complex"/>
    <property type="evidence" value="ECO:0007669"/>
    <property type="project" value="UniProtKB-UniRule"/>
</dbReference>
<dbReference type="EMBL" id="CADEPM010000003">
    <property type="protein sequence ID" value="CAB3402751.1"/>
    <property type="molecule type" value="Genomic_DNA"/>
</dbReference>
<dbReference type="GO" id="GO:0006289">
    <property type="term" value="P:nucleotide-excision repair"/>
    <property type="evidence" value="ECO:0007669"/>
    <property type="project" value="UniProtKB-UniRule"/>
</dbReference>
<evidence type="ECO:0000256" key="5">
    <source>
        <dbReference type="ARBA" id="ARBA00022771"/>
    </source>
</evidence>
<organism evidence="12 13">
    <name type="scientific">Caenorhabditis bovis</name>
    <dbReference type="NCBI Taxonomy" id="2654633"/>
    <lineage>
        <taxon>Eukaryota</taxon>
        <taxon>Metazoa</taxon>
        <taxon>Ecdysozoa</taxon>
        <taxon>Nematoda</taxon>
        <taxon>Chromadorea</taxon>
        <taxon>Rhabditida</taxon>
        <taxon>Rhabditina</taxon>
        <taxon>Rhabditomorpha</taxon>
        <taxon>Rhabditoidea</taxon>
        <taxon>Rhabditidae</taxon>
        <taxon>Peloderinae</taxon>
        <taxon>Caenorhabditis</taxon>
    </lineage>
</organism>
<name>A0A8S1ETC7_9PELO</name>
<evidence type="ECO:0000256" key="6">
    <source>
        <dbReference type="ARBA" id="ARBA00022833"/>
    </source>
</evidence>
<gene>
    <name evidence="12" type="ORF">CBOVIS_LOCUS5327</name>
</gene>
<dbReference type="Pfam" id="PF03850">
    <property type="entry name" value="Tfb4"/>
    <property type="match status" value="1"/>
</dbReference>
<evidence type="ECO:0000256" key="2">
    <source>
        <dbReference type="ARBA" id="ARBA00005273"/>
    </source>
</evidence>
<evidence type="ECO:0000313" key="12">
    <source>
        <dbReference type="EMBL" id="CAB3402751.1"/>
    </source>
</evidence>
<comment type="caution">
    <text evidence="12">The sequence shown here is derived from an EMBL/GenBank/DDBJ whole genome shotgun (WGS) entry which is preliminary data.</text>
</comment>
<evidence type="ECO:0000256" key="9">
    <source>
        <dbReference type="ARBA" id="ARBA00023204"/>
    </source>
</evidence>
<evidence type="ECO:0000256" key="4">
    <source>
        <dbReference type="ARBA" id="ARBA00022763"/>
    </source>
</evidence>
<evidence type="ECO:0000256" key="1">
    <source>
        <dbReference type="ARBA" id="ARBA00004123"/>
    </source>
</evidence>
<keyword evidence="10 11" id="KW-0539">Nucleus</keyword>
<keyword evidence="3 11" id="KW-0479">Metal-binding</keyword>
<dbReference type="GO" id="GO:0008270">
    <property type="term" value="F:zinc ion binding"/>
    <property type="evidence" value="ECO:0007669"/>
    <property type="project" value="UniProtKB-KW"/>
</dbReference>
<dbReference type="PANTHER" id="PTHR12831">
    <property type="entry name" value="TRANSCRIPTION INITIATION FACTOR IIH TFIIH , POLYPEPTIDE 3-RELATED"/>
    <property type="match status" value="1"/>
</dbReference>
<evidence type="ECO:0000256" key="7">
    <source>
        <dbReference type="ARBA" id="ARBA00023015"/>
    </source>
</evidence>
<dbReference type="InterPro" id="IPR004600">
    <property type="entry name" value="TFIIH_Tfb4/GTF2H3"/>
</dbReference>
<comment type="subcellular location">
    <subcellularLocation>
        <location evidence="1 11">Nucleus</location>
    </subcellularLocation>
</comment>
<keyword evidence="5 11" id="KW-0863">Zinc-finger</keyword>
<comment type="similarity">
    <text evidence="2 11">Belongs to the TFB4 family.</text>
</comment>
<comment type="function">
    <text evidence="11">Component of the general transcription and DNA repair factor IIH (TFIIH) core complex, which is involved in general and transcription-coupled nucleotide excision repair (NER) of damaged DNA and, when complexed to CAK, in RNA transcription by RNA polymerase II. In NER, TFIIH acts by opening DNA around the lesion to allow the excision of the damaged oligonucleotide and its replacement by a new DNA fragment. In transcription, TFIIH has an essential role in transcription initiation. When the pre-initiation complex (PIC) has been established, TFIIH is required for promoter opening and promoter escape. Phosphorylation of the C-terminal tail (CTD) of the largest subunit of RNA polymerase II by the kinase module CAK controls the initiation of transcription.</text>
</comment>
<dbReference type="PANTHER" id="PTHR12831:SF0">
    <property type="entry name" value="GENERAL TRANSCRIPTION FACTOR IIH SUBUNIT 3"/>
    <property type="match status" value="1"/>
</dbReference>
<accession>A0A8S1ETC7</accession>
<comment type="subunit">
    <text evidence="11">Part of a TFIID-containing RNA polymerase II pre-initiation complex that is composed of TBP and at least GTF2A1, GTF2A2, GTF2E1, GTF2E2, GTF2F1, GTF2H2, GTF2H3, GTF2H4, GTF2H5, GTF2B, TCEA1, ERCC2, ERCC3, TAF1, TAF2, TAF3, TAF4, TAF5, TAF6, TAF7, TAF8, TAF9, TAF10, TAF11, TAF12 and TAF13. Component of the 7-subunit TFIIH core complex composed of XPB/ERCC3, XPD/ERCC2, GTF2H1, GTF2H2, GTF2H3, GTF2H4 and GTF2H5, which is active in NER. The core complex associates with the 3-subunit CDK-activating kinase (CAK) module composed of CCNH/cyclin H, CDK7 and MNAT1 to form the 10-subunit holoenzyme (holo-TFIIH) active in transcription. Interacts with RARA; the interaction requires prior phosphorylation of RARA on 'Ser-369' which then enhances interaction of RARA with CDK7.</text>
</comment>
<proteinExistence type="inferred from homology"/>
<evidence type="ECO:0000256" key="8">
    <source>
        <dbReference type="ARBA" id="ARBA00023163"/>
    </source>
</evidence>
<keyword evidence="7 11" id="KW-0805">Transcription regulation</keyword>
<dbReference type="GO" id="GO:0006355">
    <property type="term" value="P:regulation of DNA-templated transcription"/>
    <property type="evidence" value="ECO:0007669"/>
    <property type="project" value="InterPro"/>
</dbReference>
<evidence type="ECO:0000256" key="10">
    <source>
        <dbReference type="ARBA" id="ARBA00023242"/>
    </source>
</evidence>
<keyword evidence="6 11" id="KW-0862">Zinc</keyword>
<dbReference type="Proteomes" id="UP000494206">
    <property type="component" value="Unassembled WGS sequence"/>
</dbReference>
<keyword evidence="4 11" id="KW-0227">DNA damage</keyword>
<dbReference type="AlphaFoldDB" id="A0A8S1ETC7"/>
<dbReference type="InterPro" id="IPR036465">
    <property type="entry name" value="vWFA_dom_sf"/>
</dbReference>
<evidence type="ECO:0000256" key="11">
    <source>
        <dbReference type="RuleBase" id="RU368090"/>
    </source>
</evidence>
<dbReference type="Gene3D" id="3.40.50.410">
    <property type="entry name" value="von Willebrand factor, type A domain"/>
    <property type="match status" value="1"/>
</dbReference>
<evidence type="ECO:0000256" key="3">
    <source>
        <dbReference type="ARBA" id="ARBA00022723"/>
    </source>
</evidence>